<organism evidence="7 8">
    <name type="scientific">Thomasclavelia ramosa</name>
    <dbReference type="NCBI Taxonomy" id="1547"/>
    <lineage>
        <taxon>Bacteria</taxon>
        <taxon>Bacillati</taxon>
        <taxon>Bacillota</taxon>
        <taxon>Erysipelotrichia</taxon>
        <taxon>Erysipelotrichales</taxon>
        <taxon>Coprobacillaceae</taxon>
        <taxon>Thomasclavelia</taxon>
    </lineage>
</organism>
<feature type="domain" description="Rieske" evidence="6">
    <location>
        <begin position="372"/>
        <end position="455"/>
    </location>
</feature>
<dbReference type="GO" id="GO:0004497">
    <property type="term" value="F:monooxygenase activity"/>
    <property type="evidence" value="ECO:0007669"/>
    <property type="project" value="UniProtKB-ARBA"/>
</dbReference>
<dbReference type="InterPro" id="IPR005805">
    <property type="entry name" value="Rieske_Fe-S_prot_C"/>
</dbReference>
<dbReference type="GO" id="GO:0016705">
    <property type="term" value="F:oxidoreductase activity, acting on paired donors, with incorporation or reduction of molecular oxygen"/>
    <property type="evidence" value="ECO:0007669"/>
    <property type="project" value="UniProtKB-ARBA"/>
</dbReference>
<comment type="caution">
    <text evidence="7">The sequence shown here is derived from an EMBL/GenBank/DDBJ whole genome shotgun (WGS) entry which is preliminary data.</text>
</comment>
<dbReference type="PROSITE" id="PS51296">
    <property type="entry name" value="RIESKE"/>
    <property type="match status" value="1"/>
</dbReference>
<dbReference type="GO" id="GO:0005737">
    <property type="term" value="C:cytoplasm"/>
    <property type="evidence" value="ECO:0007669"/>
    <property type="project" value="TreeGrafter"/>
</dbReference>
<dbReference type="Gene3D" id="2.102.10.10">
    <property type="entry name" value="Rieske [2Fe-2S] iron-sulphur domain"/>
    <property type="match status" value="1"/>
</dbReference>
<dbReference type="PRINTS" id="PR00162">
    <property type="entry name" value="RIESKE"/>
</dbReference>
<evidence type="ECO:0000256" key="5">
    <source>
        <dbReference type="ARBA" id="ARBA00023157"/>
    </source>
</evidence>
<dbReference type="PANTHER" id="PTHR13847:SF274">
    <property type="entry name" value="RIESKE 2FE-2S IRON-SULFUR PROTEIN YHFW-RELATED"/>
    <property type="match status" value="1"/>
</dbReference>
<keyword evidence="4" id="KW-0411">Iron-sulfur</keyword>
<dbReference type="SUPFAM" id="SSF51905">
    <property type="entry name" value="FAD/NAD(P)-binding domain"/>
    <property type="match status" value="1"/>
</dbReference>
<keyword evidence="1" id="KW-0001">2Fe-2S</keyword>
<evidence type="ECO:0000256" key="3">
    <source>
        <dbReference type="ARBA" id="ARBA00023004"/>
    </source>
</evidence>
<dbReference type="InterPro" id="IPR006076">
    <property type="entry name" value="FAD-dep_OxRdtase"/>
</dbReference>
<dbReference type="Proteomes" id="UP000261032">
    <property type="component" value="Unassembled WGS sequence"/>
</dbReference>
<dbReference type="InterPro" id="IPR036922">
    <property type="entry name" value="Rieske_2Fe-2S_sf"/>
</dbReference>
<sequence>MENESYWQHTITLPKYPQINKNCNYDVVIVGGGISGVSLAYRLNNSNLKVALFESDTLGSKTTGHTTAKVTYLHGAVYADIYQVYGRSKAKQYLESNYEAYQDIKKIIEMEQIECDFKENIAYVGAGDTTNAKKLDCQIRLFKSWGFEVLENRLKNCQISMGLKQQAIFHPLKYLKGLLAQCKHIDIYEHSLVTGSMHQDGLVCLEVNGFKVQARQVVWMTRYPPNLQHGYFFRIIQEKEHVIFQEGQSNGNSILDLSTNYSKRYLDEQHILMIKRIDDLNQVYWYAQDGKPLRKIPYIGKMNGQEYVAYAYNKWGMTLSHVASKLIYDLIINDESKYASLYQPSYGNYLKSGADMLKLVKNNYHGMIKNRLVSSKKLKLKKQQGKVIRHQGRLLAVYKDAQERIFYFSPYCPHLKCVVQYNEIDNTWNCPCHGSIFDCHGKLVSGPATKDLKQY</sequence>
<proteinExistence type="predicted"/>
<evidence type="ECO:0000256" key="4">
    <source>
        <dbReference type="ARBA" id="ARBA00023014"/>
    </source>
</evidence>
<evidence type="ECO:0000313" key="7">
    <source>
        <dbReference type="EMBL" id="RGD86353.1"/>
    </source>
</evidence>
<evidence type="ECO:0000259" key="6">
    <source>
        <dbReference type="PROSITE" id="PS51296"/>
    </source>
</evidence>
<name>A0A3E3EEM5_9FIRM</name>
<dbReference type="Gene3D" id="3.30.9.10">
    <property type="entry name" value="D-Amino Acid Oxidase, subunit A, domain 2"/>
    <property type="match status" value="1"/>
</dbReference>
<dbReference type="AlphaFoldDB" id="A0A3E3EEM5"/>
<keyword evidence="3" id="KW-0408">Iron</keyword>
<dbReference type="GO" id="GO:0046872">
    <property type="term" value="F:metal ion binding"/>
    <property type="evidence" value="ECO:0007669"/>
    <property type="project" value="UniProtKB-KW"/>
</dbReference>
<dbReference type="PANTHER" id="PTHR13847">
    <property type="entry name" value="SARCOSINE DEHYDROGENASE-RELATED"/>
    <property type="match status" value="1"/>
</dbReference>
<dbReference type="Pfam" id="PF01266">
    <property type="entry name" value="DAO"/>
    <property type="match status" value="1"/>
</dbReference>
<dbReference type="Pfam" id="PF00355">
    <property type="entry name" value="Rieske"/>
    <property type="match status" value="1"/>
</dbReference>
<gene>
    <name evidence="7" type="ORF">DXB93_05695</name>
</gene>
<evidence type="ECO:0000256" key="1">
    <source>
        <dbReference type="ARBA" id="ARBA00022714"/>
    </source>
</evidence>
<dbReference type="EMBL" id="QUSL01000006">
    <property type="protein sequence ID" value="RGD86353.1"/>
    <property type="molecule type" value="Genomic_DNA"/>
</dbReference>
<accession>A0A3E3EEM5</accession>
<reference evidence="7 8" key="1">
    <citation type="submission" date="2018-08" db="EMBL/GenBank/DDBJ databases">
        <title>A genome reference for cultivated species of the human gut microbiota.</title>
        <authorList>
            <person name="Zou Y."/>
            <person name="Xue W."/>
            <person name="Luo G."/>
        </authorList>
    </citation>
    <scope>NUCLEOTIDE SEQUENCE [LARGE SCALE GENOMIC DNA]</scope>
    <source>
        <strain evidence="7 8">OM06-4</strain>
    </source>
</reference>
<protein>
    <submittedName>
        <fullName evidence="7">FAD-dependent oxidoreductase</fullName>
    </submittedName>
</protein>
<keyword evidence="2" id="KW-0479">Metal-binding</keyword>
<dbReference type="SUPFAM" id="SSF50022">
    <property type="entry name" value="ISP domain"/>
    <property type="match status" value="1"/>
</dbReference>
<dbReference type="GO" id="GO:0051537">
    <property type="term" value="F:2 iron, 2 sulfur cluster binding"/>
    <property type="evidence" value="ECO:0007669"/>
    <property type="project" value="UniProtKB-KW"/>
</dbReference>
<dbReference type="Gene3D" id="3.50.50.60">
    <property type="entry name" value="FAD/NAD(P)-binding domain"/>
    <property type="match status" value="1"/>
</dbReference>
<keyword evidence="5" id="KW-1015">Disulfide bond</keyword>
<evidence type="ECO:0000256" key="2">
    <source>
        <dbReference type="ARBA" id="ARBA00022723"/>
    </source>
</evidence>
<dbReference type="GO" id="GO:0016020">
    <property type="term" value="C:membrane"/>
    <property type="evidence" value="ECO:0007669"/>
    <property type="project" value="InterPro"/>
</dbReference>
<dbReference type="InterPro" id="IPR017941">
    <property type="entry name" value="Rieske_2Fe-2S"/>
</dbReference>
<dbReference type="InterPro" id="IPR036188">
    <property type="entry name" value="FAD/NAD-bd_sf"/>
</dbReference>
<evidence type="ECO:0000313" key="8">
    <source>
        <dbReference type="Proteomes" id="UP000261032"/>
    </source>
</evidence>
<dbReference type="RefSeq" id="WP_117580940.1">
    <property type="nucleotide sequence ID" value="NZ_QUSL01000006.1"/>
</dbReference>